<protein>
    <submittedName>
        <fullName evidence="3">Uncharacterized protein</fullName>
    </submittedName>
</protein>
<evidence type="ECO:0000256" key="1">
    <source>
        <dbReference type="SAM" id="MobiDB-lite"/>
    </source>
</evidence>
<keyword evidence="2" id="KW-1133">Transmembrane helix</keyword>
<keyword evidence="2" id="KW-0812">Transmembrane</keyword>
<dbReference type="OrthoDB" id="10412212at2759"/>
<accession>A0A164M6Q9</accession>
<evidence type="ECO:0000313" key="3">
    <source>
        <dbReference type="EMBL" id="KZS04780.1"/>
    </source>
</evidence>
<feature type="compositionally biased region" description="Polar residues" evidence="1">
    <location>
        <begin position="215"/>
        <end position="227"/>
    </location>
</feature>
<evidence type="ECO:0000313" key="4">
    <source>
        <dbReference type="Proteomes" id="UP000076858"/>
    </source>
</evidence>
<reference evidence="3 4" key="1">
    <citation type="submission" date="2016-03" db="EMBL/GenBank/DDBJ databases">
        <title>EvidentialGene: Evidence-directed Construction of Genes on Genomes.</title>
        <authorList>
            <person name="Gilbert D.G."/>
            <person name="Choi J.-H."/>
            <person name="Mockaitis K."/>
            <person name="Colbourne J."/>
            <person name="Pfrender M."/>
        </authorList>
    </citation>
    <scope>NUCLEOTIDE SEQUENCE [LARGE SCALE GENOMIC DNA]</scope>
    <source>
        <strain evidence="3 4">Xinb3</strain>
        <tissue evidence="3">Complete organism</tissue>
    </source>
</reference>
<feature type="region of interest" description="Disordered" evidence="1">
    <location>
        <begin position="144"/>
        <end position="197"/>
    </location>
</feature>
<feature type="compositionally biased region" description="Polar residues" evidence="1">
    <location>
        <begin position="149"/>
        <end position="159"/>
    </location>
</feature>
<proteinExistence type="predicted"/>
<name>A0A164M6Q9_9CRUS</name>
<comment type="caution">
    <text evidence="3">The sequence shown here is derived from an EMBL/GenBank/DDBJ whole genome shotgun (WGS) entry which is preliminary data.</text>
</comment>
<feature type="transmembrane region" description="Helical" evidence="2">
    <location>
        <begin position="35"/>
        <end position="54"/>
    </location>
</feature>
<organism evidence="3 4">
    <name type="scientific">Daphnia magna</name>
    <dbReference type="NCBI Taxonomy" id="35525"/>
    <lineage>
        <taxon>Eukaryota</taxon>
        <taxon>Metazoa</taxon>
        <taxon>Ecdysozoa</taxon>
        <taxon>Arthropoda</taxon>
        <taxon>Crustacea</taxon>
        <taxon>Branchiopoda</taxon>
        <taxon>Diplostraca</taxon>
        <taxon>Cladocera</taxon>
        <taxon>Anomopoda</taxon>
        <taxon>Daphniidae</taxon>
        <taxon>Daphnia</taxon>
    </lineage>
</organism>
<keyword evidence="2" id="KW-0472">Membrane</keyword>
<evidence type="ECO:0000256" key="2">
    <source>
        <dbReference type="SAM" id="Phobius"/>
    </source>
</evidence>
<feature type="compositionally biased region" description="Polar residues" evidence="1">
    <location>
        <begin position="234"/>
        <end position="255"/>
    </location>
</feature>
<feature type="region of interest" description="Disordered" evidence="1">
    <location>
        <begin position="215"/>
        <end position="255"/>
    </location>
</feature>
<dbReference type="AlphaFoldDB" id="A0A164M6Q9"/>
<gene>
    <name evidence="3" type="ORF">APZ42_032162</name>
</gene>
<dbReference type="Proteomes" id="UP000076858">
    <property type="component" value="Unassembled WGS sequence"/>
</dbReference>
<sequence length="334" mass="35699">MADSDNSDIVTLSSAPCSCNNLGCVLTHSGKPRSMHSLLAFGLVFVVMMTDVAVARPEPLPMFLANRAIKSTGFEVKKADQNVSRTSVAIGDSADIPAPAVQISDGISETNKDEVSPVATSKIPYAKDYIADVPATSDLVSSLPVASKSDVTAASQTIVDPTELNDPVDLPVASKSDVTAESQSIVDPTELNNPVDLPVASKLDDTVGSQMAIDQTEVNSPIDNSANIGDADLANNSEPASVLDGSNPSDDNTDQTAFTEKKLLKKKAAKAKKSKKINNVPSLNRVRLLDSLIDLLLDSLIPTNDDIRRSRRSRSFDEFFDYAFPSSPYVFNYF</sequence>
<dbReference type="EMBL" id="LRGB01003056">
    <property type="protein sequence ID" value="KZS04780.1"/>
    <property type="molecule type" value="Genomic_DNA"/>
</dbReference>
<feature type="compositionally biased region" description="Polar residues" evidence="1">
    <location>
        <begin position="176"/>
        <end position="192"/>
    </location>
</feature>
<keyword evidence="4" id="KW-1185">Reference proteome</keyword>